<dbReference type="EC" id="2.7.1.15" evidence="9"/>
<dbReference type="SUPFAM" id="SSF53613">
    <property type="entry name" value="Ribokinase-like"/>
    <property type="match status" value="1"/>
</dbReference>
<keyword evidence="8 9" id="KW-0119">Carbohydrate metabolism</keyword>
<feature type="binding site" evidence="9">
    <location>
        <begin position="38"/>
        <end position="42"/>
    </location>
    <ligand>
        <name>substrate</name>
    </ligand>
</feature>
<gene>
    <name evidence="9" type="primary">rbsK</name>
    <name evidence="11" type="ORF">N5I32_17455</name>
</gene>
<evidence type="ECO:0000256" key="5">
    <source>
        <dbReference type="ARBA" id="ARBA00022840"/>
    </source>
</evidence>
<evidence type="ECO:0000256" key="8">
    <source>
        <dbReference type="ARBA" id="ARBA00023277"/>
    </source>
</evidence>
<comment type="activity regulation">
    <text evidence="9">Activated by a monovalent cation that binds near, but not in, the active site. The most likely occupant of the site in vivo is potassium. Ion binding induces a conformational change that may alter substrate affinity.</text>
</comment>
<dbReference type="PANTHER" id="PTHR10584:SF166">
    <property type="entry name" value="RIBOKINASE"/>
    <property type="match status" value="1"/>
</dbReference>
<comment type="pathway">
    <text evidence="9">Carbohydrate metabolism; D-ribose degradation; D-ribose 5-phosphate from beta-D-ribopyranose: step 2/2.</text>
</comment>
<evidence type="ECO:0000259" key="10">
    <source>
        <dbReference type="Pfam" id="PF00294"/>
    </source>
</evidence>
<feature type="domain" description="Carbohydrate kinase PfkB" evidence="10">
    <location>
        <begin position="6"/>
        <end position="280"/>
    </location>
</feature>
<keyword evidence="5 9" id="KW-0067">ATP-binding</keyword>
<protein>
    <recommendedName>
        <fullName evidence="9">Ribokinase</fullName>
        <shortName evidence="9">RK</shortName>
        <ecNumber evidence="9">2.7.1.15</ecNumber>
    </recommendedName>
</protein>
<feature type="binding site" evidence="9">
    <location>
        <begin position="237"/>
        <end position="238"/>
    </location>
    <ligand>
        <name>ATP</name>
        <dbReference type="ChEBI" id="CHEBI:30616"/>
    </ligand>
</feature>
<sequence length="289" mass="29926">MTIFNLGSINIDHFYRVPHLPAPGETLAATGYAFGLGGKGANQSAAAAKAGARTVHIGAVGPEGAWTVDRLKSWGVDTAQIVTLDMPTGHAVVQIDDRGENAIILCPSANRAIPFDHVEHALTSARPGDTLLLQNETDHQADAARHAREKGLSVIYSAAPFDPEAVRAVLPFVSLLVLNAVEAQQLSAALATPVESLDVPELLITRGAEGAEWRQRGGARAFAPALSVTAVDTTGAGDTFAGYFAAGLDLGRAPEDALQWAATAAALKVTRPGTADAIPTAAEVAAFRA</sequence>
<comment type="subcellular location">
    <subcellularLocation>
        <location evidence="9">Cytoplasm</location>
    </subcellularLocation>
</comment>
<dbReference type="PRINTS" id="PR00990">
    <property type="entry name" value="RIBOKINASE"/>
</dbReference>
<dbReference type="RefSeq" id="WP_261497187.1">
    <property type="nucleotide sequence ID" value="NZ_JAOCQF010000003.1"/>
</dbReference>
<evidence type="ECO:0000256" key="9">
    <source>
        <dbReference type="HAMAP-Rule" id="MF_01987"/>
    </source>
</evidence>
<keyword evidence="4 9" id="KW-0418">Kinase</keyword>
<comment type="catalytic activity">
    <reaction evidence="9">
        <text>D-ribose + ATP = D-ribose 5-phosphate + ADP + H(+)</text>
        <dbReference type="Rhea" id="RHEA:13697"/>
        <dbReference type="ChEBI" id="CHEBI:15378"/>
        <dbReference type="ChEBI" id="CHEBI:30616"/>
        <dbReference type="ChEBI" id="CHEBI:47013"/>
        <dbReference type="ChEBI" id="CHEBI:78346"/>
        <dbReference type="ChEBI" id="CHEBI:456216"/>
        <dbReference type="EC" id="2.7.1.15"/>
    </reaction>
</comment>
<dbReference type="Proteomes" id="UP001205601">
    <property type="component" value="Unassembled WGS sequence"/>
</dbReference>
<organism evidence="11 12">
    <name type="scientific">Albidovulum sediminis</name>
    <dbReference type="NCBI Taxonomy" id="3066345"/>
    <lineage>
        <taxon>Bacteria</taxon>
        <taxon>Pseudomonadati</taxon>
        <taxon>Pseudomonadota</taxon>
        <taxon>Alphaproteobacteria</taxon>
        <taxon>Rhodobacterales</taxon>
        <taxon>Paracoccaceae</taxon>
        <taxon>Albidovulum</taxon>
    </lineage>
</organism>
<evidence type="ECO:0000256" key="3">
    <source>
        <dbReference type="ARBA" id="ARBA00022741"/>
    </source>
</evidence>
<name>A0ABT2NUP7_9RHOB</name>
<reference evidence="12" key="1">
    <citation type="submission" date="2023-07" db="EMBL/GenBank/DDBJ databases">
        <title>Defluviimonas sediminis sp. nov., isolated from mangrove sediment.</title>
        <authorList>
            <person name="Liu L."/>
            <person name="Li J."/>
            <person name="Huang Y."/>
            <person name="Pan J."/>
            <person name="Li M."/>
        </authorList>
    </citation>
    <scope>NUCLEOTIDE SEQUENCE [LARGE SCALE GENOMIC DNA]</scope>
    <source>
        <strain evidence="12">FT324</strain>
    </source>
</reference>
<dbReference type="CDD" id="cd01174">
    <property type="entry name" value="ribokinase"/>
    <property type="match status" value="1"/>
</dbReference>
<dbReference type="InterPro" id="IPR011877">
    <property type="entry name" value="Ribokinase"/>
</dbReference>
<feature type="active site" description="Proton acceptor" evidence="9">
    <location>
        <position position="238"/>
    </location>
</feature>
<accession>A0ABT2NUP7</accession>
<evidence type="ECO:0000256" key="6">
    <source>
        <dbReference type="ARBA" id="ARBA00022842"/>
    </source>
</evidence>
<dbReference type="HAMAP" id="MF_01987">
    <property type="entry name" value="Ribokinase"/>
    <property type="match status" value="1"/>
</dbReference>
<comment type="caution">
    <text evidence="11">The sequence shown here is derived from an EMBL/GenBank/DDBJ whole genome shotgun (WGS) entry which is preliminary data.</text>
</comment>
<feature type="binding site" evidence="9">
    <location>
        <begin position="10"/>
        <end position="12"/>
    </location>
    <ligand>
        <name>substrate</name>
    </ligand>
</feature>
<keyword evidence="1 9" id="KW-0808">Transferase</keyword>
<feature type="binding site" evidence="9">
    <location>
        <position position="232"/>
    </location>
    <ligand>
        <name>K(+)</name>
        <dbReference type="ChEBI" id="CHEBI:29103"/>
    </ligand>
</feature>
<feature type="binding site" evidence="9">
    <location>
        <begin position="205"/>
        <end position="210"/>
    </location>
    <ligand>
        <name>ATP</name>
        <dbReference type="ChEBI" id="CHEBI:30616"/>
    </ligand>
</feature>
<evidence type="ECO:0000313" key="11">
    <source>
        <dbReference type="EMBL" id="MCT8331309.1"/>
    </source>
</evidence>
<comment type="subunit">
    <text evidence="9">Homodimer.</text>
</comment>
<comment type="cofactor">
    <cofactor evidence="9">
        <name>Mg(2+)</name>
        <dbReference type="ChEBI" id="CHEBI:18420"/>
    </cofactor>
    <text evidence="9">Requires a divalent cation, most likely magnesium in vivo, as an electrophilic catalyst to aid phosphoryl group transfer. It is the chelate of the metal and the nucleotide that is the actual substrate.</text>
</comment>
<evidence type="ECO:0000256" key="1">
    <source>
        <dbReference type="ARBA" id="ARBA00022679"/>
    </source>
</evidence>
<dbReference type="InterPro" id="IPR029056">
    <property type="entry name" value="Ribokinase-like"/>
</dbReference>
<dbReference type="EMBL" id="JAOCQF010000003">
    <property type="protein sequence ID" value="MCT8331309.1"/>
    <property type="molecule type" value="Genomic_DNA"/>
</dbReference>
<keyword evidence="6 9" id="KW-0460">Magnesium</keyword>
<dbReference type="Pfam" id="PF00294">
    <property type="entry name" value="PfkB"/>
    <property type="match status" value="1"/>
</dbReference>
<dbReference type="PANTHER" id="PTHR10584">
    <property type="entry name" value="SUGAR KINASE"/>
    <property type="match status" value="1"/>
</dbReference>
<comment type="caution">
    <text evidence="9">Lacks conserved residue(s) required for the propagation of feature annotation.</text>
</comment>
<keyword evidence="3 9" id="KW-0547">Nucleotide-binding</keyword>
<feature type="binding site" evidence="9">
    <location>
        <position position="268"/>
    </location>
    <ligand>
        <name>K(+)</name>
        <dbReference type="ChEBI" id="CHEBI:29103"/>
    </ligand>
</feature>
<dbReference type="Gene3D" id="3.40.1190.20">
    <property type="match status" value="1"/>
</dbReference>
<evidence type="ECO:0000256" key="2">
    <source>
        <dbReference type="ARBA" id="ARBA00022723"/>
    </source>
</evidence>
<evidence type="ECO:0000256" key="7">
    <source>
        <dbReference type="ARBA" id="ARBA00022958"/>
    </source>
</evidence>
<comment type="function">
    <text evidence="9">Catalyzes the phosphorylation of ribose at O-5 in a reaction requiring ATP and magnesium. The resulting D-ribose-5-phosphate can then be used either for sythesis of nucleotides, histidine, and tryptophan, or as a component of the pentose phosphate pathway.</text>
</comment>
<feature type="binding site" evidence="9">
    <location>
        <position position="238"/>
    </location>
    <ligand>
        <name>substrate</name>
    </ligand>
</feature>
<keyword evidence="7 9" id="KW-0630">Potassium</keyword>
<feature type="binding site" evidence="9">
    <location>
        <position position="234"/>
    </location>
    <ligand>
        <name>K(+)</name>
        <dbReference type="ChEBI" id="CHEBI:29103"/>
    </ligand>
</feature>
<proteinExistence type="inferred from homology"/>
<keyword evidence="12" id="KW-1185">Reference proteome</keyword>
<evidence type="ECO:0000313" key="12">
    <source>
        <dbReference type="Proteomes" id="UP001205601"/>
    </source>
</evidence>
<keyword evidence="9" id="KW-0963">Cytoplasm</keyword>
<comment type="similarity">
    <text evidence="9">Belongs to the carbohydrate kinase PfkB family. Ribokinase subfamily.</text>
</comment>
<keyword evidence="2 9" id="KW-0479">Metal-binding</keyword>
<feature type="binding site" evidence="9">
    <location>
        <position position="136"/>
    </location>
    <ligand>
        <name>substrate</name>
    </ligand>
</feature>
<feature type="binding site" evidence="9">
    <location>
        <position position="179"/>
    </location>
    <ligand>
        <name>ATP</name>
        <dbReference type="ChEBI" id="CHEBI:30616"/>
    </ligand>
</feature>
<feature type="binding site" evidence="9">
    <location>
        <position position="273"/>
    </location>
    <ligand>
        <name>K(+)</name>
        <dbReference type="ChEBI" id="CHEBI:29103"/>
    </ligand>
</feature>
<feature type="binding site" evidence="9">
    <location>
        <position position="271"/>
    </location>
    <ligand>
        <name>K(+)</name>
        <dbReference type="ChEBI" id="CHEBI:29103"/>
    </ligand>
</feature>
<dbReference type="InterPro" id="IPR011611">
    <property type="entry name" value="PfkB_dom"/>
</dbReference>
<dbReference type="InterPro" id="IPR002139">
    <property type="entry name" value="Ribo/fructo_kinase"/>
</dbReference>
<evidence type="ECO:0000256" key="4">
    <source>
        <dbReference type="ARBA" id="ARBA00022777"/>
    </source>
</evidence>